<dbReference type="EMBL" id="MU838997">
    <property type="protein sequence ID" value="KAK1772508.1"/>
    <property type="molecule type" value="Genomic_DNA"/>
</dbReference>
<evidence type="ECO:0000313" key="2">
    <source>
        <dbReference type="EMBL" id="KAK1772508.1"/>
    </source>
</evidence>
<evidence type="ECO:0008006" key="4">
    <source>
        <dbReference type="Google" id="ProtNLM"/>
    </source>
</evidence>
<feature type="compositionally biased region" description="Polar residues" evidence="1">
    <location>
        <begin position="63"/>
        <end position="83"/>
    </location>
</feature>
<gene>
    <name evidence="2" type="ORF">QBC33DRAFT_553959</name>
</gene>
<proteinExistence type="predicted"/>
<dbReference type="RefSeq" id="XP_060288721.1">
    <property type="nucleotide sequence ID" value="XM_060429457.1"/>
</dbReference>
<name>A0AAJ0C983_9PEZI</name>
<accession>A0AAJ0C983</accession>
<comment type="caution">
    <text evidence="2">The sequence shown here is derived from an EMBL/GenBank/DDBJ whole genome shotgun (WGS) entry which is preliminary data.</text>
</comment>
<organism evidence="2 3">
    <name type="scientific">Phialemonium atrogriseum</name>
    <dbReference type="NCBI Taxonomy" id="1093897"/>
    <lineage>
        <taxon>Eukaryota</taxon>
        <taxon>Fungi</taxon>
        <taxon>Dikarya</taxon>
        <taxon>Ascomycota</taxon>
        <taxon>Pezizomycotina</taxon>
        <taxon>Sordariomycetes</taxon>
        <taxon>Sordariomycetidae</taxon>
        <taxon>Cephalothecales</taxon>
        <taxon>Cephalothecaceae</taxon>
        <taxon>Phialemonium</taxon>
    </lineage>
</organism>
<protein>
    <recommendedName>
        <fullName evidence="4">Myb-like domain-containing protein</fullName>
    </recommendedName>
</protein>
<feature type="compositionally biased region" description="Acidic residues" evidence="1">
    <location>
        <begin position="151"/>
        <end position="160"/>
    </location>
</feature>
<keyword evidence="3" id="KW-1185">Reference proteome</keyword>
<feature type="region of interest" description="Disordered" evidence="1">
    <location>
        <begin position="59"/>
        <end position="186"/>
    </location>
</feature>
<sequence length="186" mass="20045">MNKNWNDRADKDLFFTILSVKNIGVISGAEWTTIGNHMRTLGYGFTNEGCRQHFQGLRRAQNKVESNGSPGDSARSSDPTLNPITRRPGPGRGQQLQGPLEAQPQHQKDVSAGASASATSTSPTKSDPLAVDPGLEDPDEQVAKRPRLDENQDPSLEDEAVLNALAGHGNPTPVDHYAPDFSYGEA</sequence>
<feature type="compositionally biased region" description="Low complexity" evidence="1">
    <location>
        <begin position="111"/>
        <end position="126"/>
    </location>
</feature>
<evidence type="ECO:0000256" key="1">
    <source>
        <dbReference type="SAM" id="MobiDB-lite"/>
    </source>
</evidence>
<dbReference type="Proteomes" id="UP001244011">
    <property type="component" value="Unassembled WGS sequence"/>
</dbReference>
<reference evidence="2" key="1">
    <citation type="submission" date="2023-06" db="EMBL/GenBank/DDBJ databases">
        <title>Genome-scale phylogeny and comparative genomics of the fungal order Sordariales.</title>
        <authorList>
            <consortium name="Lawrence Berkeley National Laboratory"/>
            <person name="Hensen N."/>
            <person name="Bonometti L."/>
            <person name="Westerberg I."/>
            <person name="Brannstrom I.O."/>
            <person name="Guillou S."/>
            <person name="Cros-Aarteil S."/>
            <person name="Calhoun S."/>
            <person name="Haridas S."/>
            <person name="Kuo A."/>
            <person name="Mondo S."/>
            <person name="Pangilinan J."/>
            <person name="Riley R."/>
            <person name="Labutti K."/>
            <person name="Andreopoulos B."/>
            <person name="Lipzen A."/>
            <person name="Chen C."/>
            <person name="Yanf M."/>
            <person name="Daum C."/>
            <person name="Ng V."/>
            <person name="Clum A."/>
            <person name="Steindorff A."/>
            <person name="Ohm R."/>
            <person name="Martin F."/>
            <person name="Silar P."/>
            <person name="Natvig D."/>
            <person name="Lalanne C."/>
            <person name="Gautier V."/>
            <person name="Ament-Velasquez S.L."/>
            <person name="Kruys A."/>
            <person name="Hutchinson M.I."/>
            <person name="Powell A.J."/>
            <person name="Barry K."/>
            <person name="Miller A.N."/>
            <person name="Grigoriev I.V."/>
            <person name="Debuchy R."/>
            <person name="Gladieux P."/>
            <person name="Thoren M.H."/>
            <person name="Johannesson H."/>
        </authorList>
    </citation>
    <scope>NUCLEOTIDE SEQUENCE</scope>
    <source>
        <strain evidence="2">8032-3</strain>
    </source>
</reference>
<dbReference type="GeneID" id="85312644"/>
<evidence type="ECO:0000313" key="3">
    <source>
        <dbReference type="Proteomes" id="UP001244011"/>
    </source>
</evidence>
<feature type="compositionally biased region" description="Basic and acidic residues" evidence="1">
    <location>
        <begin position="141"/>
        <end position="150"/>
    </location>
</feature>
<dbReference type="AlphaFoldDB" id="A0AAJ0C983"/>